<keyword evidence="6 7" id="KW-0326">Glycosidase</keyword>
<evidence type="ECO:0000256" key="4">
    <source>
        <dbReference type="ARBA" id="ARBA00022801"/>
    </source>
</evidence>
<keyword evidence="9" id="KW-0812">Transmembrane</keyword>
<feature type="region of interest" description="Disordered" evidence="8">
    <location>
        <begin position="1520"/>
        <end position="1540"/>
    </location>
</feature>
<dbReference type="InterPro" id="IPR000421">
    <property type="entry name" value="FA58C"/>
</dbReference>
<dbReference type="InterPro" id="IPR011496">
    <property type="entry name" value="O-GlcNAcase_cat"/>
</dbReference>
<organism evidence="13 14">
    <name type="scientific">Streptococcus zalophi</name>
    <dbReference type="NCBI Taxonomy" id="640031"/>
    <lineage>
        <taxon>Bacteria</taxon>
        <taxon>Bacillati</taxon>
        <taxon>Bacillota</taxon>
        <taxon>Bacilli</taxon>
        <taxon>Lactobacillales</taxon>
        <taxon>Streptococcaceae</taxon>
        <taxon>Streptococcus</taxon>
    </lineage>
</organism>
<evidence type="ECO:0000259" key="12">
    <source>
        <dbReference type="PROSITE" id="PS52009"/>
    </source>
</evidence>
<dbReference type="Proteomes" id="UP000644875">
    <property type="component" value="Unassembled WGS sequence"/>
</dbReference>
<evidence type="ECO:0000256" key="3">
    <source>
        <dbReference type="ARBA" id="ARBA00022729"/>
    </source>
</evidence>
<reference evidence="13 14" key="1">
    <citation type="journal article" date="2021" name="Int. J. Syst. Evol. Microbiol.">
        <title>Streptococcus vicugnae sp. nov., isolated from faeces of alpacas (Vicugna pacos) and cattle (Bos taurus), Streptococcus zalophi sp. nov., and Streptococcus pacificus sp. nov., isolated from respiratory tract of California sea lions (Zalophus californianus).</title>
        <authorList>
            <person name="Volokhov D.V."/>
            <person name="Zagorodnyaya T.A."/>
            <person name="Shen Z."/>
            <person name="Blom J."/>
            <person name="Furtak V.A."/>
            <person name="Eisenberg T."/>
            <person name="Fan P."/>
            <person name="Jeong K.C."/>
            <person name="Gao Y."/>
            <person name="Zhang S."/>
            <person name="Amselle M."/>
        </authorList>
    </citation>
    <scope>NUCLEOTIDE SEQUENCE [LARGE SCALE GENOMIC DNA]</scope>
    <source>
        <strain evidence="14">CSL7508-lung</strain>
    </source>
</reference>
<dbReference type="Gene3D" id="2.60.120.260">
    <property type="entry name" value="Galactose-binding domain-like"/>
    <property type="match status" value="3"/>
</dbReference>
<feature type="compositionally biased region" description="Polar residues" evidence="8">
    <location>
        <begin position="1701"/>
        <end position="1730"/>
    </location>
</feature>
<dbReference type="SUPFAM" id="SSF140657">
    <property type="entry name" value="Hyaluronidase post-catalytic domain-like"/>
    <property type="match status" value="1"/>
</dbReference>
<dbReference type="InterPro" id="IPR017853">
    <property type="entry name" value="GH"/>
</dbReference>
<dbReference type="InterPro" id="IPR008979">
    <property type="entry name" value="Galactose-bd-like_sf"/>
</dbReference>
<keyword evidence="3" id="KW-0732">Signal</keyword>
<feature type="transmembrane region" description="Helical" evidence="9">
    <location>
        <begin position="21"/>
        <end position="43"/>
    </location>
</feature>
<dbReference type="Pfam" id="PF07555">
    <property type="entry name" value="NAGidase"/>
    <property type="match status" value="1"/>
</dbReference>
<dbReference type="SUPFAM" id="SSF49785">
    <property type="entry name" value="Galactose-binding domain-like"/>
    <property type="match status" value="3"/>
</dbReference>
<keyword evidence="4 7" id="KW-0378">Hydrolase</keyword>
<evidence type="ECO:0000313" key="14">
    <source>
        <dbReference type="Proteomes" id="UP000644875"/>
    </source>
</evidence>
<keyword evidence="2" id="KW-0964">Secreted</keyword>
<dbReference type="GO" id="GO:0005975">
    <property type="term" value="P:carbohydrate metabolic process"/>
    <property type="evidence" value="ECO:0007669"/>
    <property type="project" value="UniProtKB-ARBA"/>
</dbReference>
<keyword evidence="14" id="KW-1185">Reference proteome</keyword>
<dbReference type="Pfam" id="PF00746">
    <property type="entry name" value="Gram_pos_anchor"/>
    <property type="match status" value="1"/>
</dbReference>
<feature type="domain" description="GH84" evidence="12">
    <location>
        <begin position="296"/>
        <end position="583"/>
    </location>
</feature>
<dbReference type="SUPFAM" id="SSF51445">
    <property type="entry name" value="(Trans)glycosidases"/>
    <property type="match status" value="1"/>
</dbReference>
<evidence type="ECO:0000256" key="2">
    <source>
        <dbReference type="ARBA" id="ARBA00022525"/>
    </source>
</evidence>
<dbReference type="InterPro" id="IPR005877">
    <property type="entry name" value="YSIRK_signal_dom"/>
</dbReference>
<feature type="domain" description="Gram-positive cocci surface proteins LPxTG" evidence="11">
    <location>
        <begin position="1736"/>
        <end position="1770"/>
    </location>
</feature>
<keyword evidence="9" id="KW-0472">Membrane</keyword>
<dbReference type="Pfam" id="PF04650">
    <property type="entry name" value="YSIRK_signal"/>
    <property type="match status" value="1"/>
</dbReference>
<dbReference type="Gene3D" id="1.20.58.460">
    <property type="entry name" value="Hyaluronidase post-catalytic domain-like"/>
    <property type="match status" value="1"/>
</dbReference>
<comment type="similarity">
    <text evidence="7">Belongs to the glycosyl hydrolase 84 family.</text>
</comment>
<dbReference type="InterPro" id="IPR029018">
    <property type="entry name" value="Hex-like_dom2"/>
</dbReference>
<dbReference type="PROSITE" id="PS50847">
    <property type="entry name" value="GRAM_POS_ANCHORING"/>
    <property type="match status" value="1"/>
</dbReference>
<keyword evidence="1" id="KW-0134">Cell wall</keyword>
<proteinExistence type="inferred from homology"/>
<evidence type="ECO:0000256" key="7">
    <source>
        <dbReference type="PROSITE-ProRule" id="PRU01353"/>
    </source>
</evidence>
<dbReference type="PROSITE" id="PS52009">
    <property type="entry name" value="GH84"/>
    <property type="match status" value="1"/>
</dbReference>
<dbReference type="Pfam" id="PF00754">
    <property type="entry name" value="F5_F8_type_C"/>
    <property type="match status" value="1"/>
</dbReference>
<keyword evidence="9" id="KW-1133">Transmembrane helix</keyword>
<dbReference type="GO" id="GO:0015929">
    <property type="term" value="F:hexosaminidase activity"/>
    <property type="evidence" value="ECO:0007669"/>
    <property type="project" value="UniProtKB-ARBA"/>
</dbReference>
<dbReference type="GO" id="GO:1901135">
    <property type="term" value="P:carbohydrate derivative metabolic process"/>
    <property type="evidence" value="ECO:0007669"/>
    <property type="project" value="UniProtKB-ARBA"/>
</dbReference>
<evidence type="ECO:0000256" key="9">
    <source>
        <dbReference type="SAM" id="Phobius"/>
    </source>
</evidence>
<dbReference type="InterPro" id="IPR015882">
    <property type="entry name" value="HEX_bac_N"/>
</dbReference>
<evidence type="ECO:0000259" key="10">
    <source>
        <dbReference type="PROSITE" id="PS50022"/>
    </source>
</evidence>
<dbReference type="NCBIfam" id="TIGR01167">
    <property type="entry name" value="LPXTG_anchor"/>
    <property type="match status" value="1"/>
</dbReference>
<gene>
    <name evidence="13" type="ORF">JHK64_00250</name>
</gene>
<dbReference type="Gene3D" id="3.20.20.80">
    <property type="entry name" value="Glycosidases"/>
    <property type="match status" value="1"/>
</dbReference>
<dbReference type="RefSeq" id="WP_199566990.1">
    <property type="nucleotide sequence ID" value="NZ_JAENBP010000001.1"/>
</dbReference>
<accession>A0A934P8S8</accession>
<evidence type="ECO:0000313" key="13">
    <source>
        <dbReference type="EMBL" id="MBJ8349058.1"/>
    </source>
</evidence>
<dbReference type="Gene3D" id="3.30.379.10">
    <property type="entry name" value="Chitobiase/beta-hexosaminidase domain 2-like"/>
    <property type="match status" value="1"/>
</dbReference>
<dbReference type="InterPro" id="IPR019931">
    <property type="entry name" value="LPXTG_anchor"/>
</dbReference>
<dbReference type="Pfam" id="PF02838">
    <property type="entry name" value="Glyco_hydro_20b"/>
    <property type="match status" value="1"/>
</dbReference>
<dbReference type="SUPFAM" id="SSF55545">
    <property type="entry name" value="beta-N-acetylhexosaminidase-like domain"/>
    <property type="match status" value="1"/>
</dbReference>
<protein>
    <submittedName>
        <fullName evidence="13">Beta-N-acetylglucosaminidase domain-containing protein</fullName>
    </submittedName>
</protein>
<name>A0A934P8S8_9STRE</name>
<dbReference type="NCBIfam" id="TIGR01168">
    <property type="entry name" value="YSIRK_signal"/>
    <property type="match status" value="1"/>
</dbReference>
<feature type="domain" description="F5/8 type C" evidence="10">
    <location>
        <begin position="1221"/>
        <end position="1329"/>
    </location>
</feature>
<dbReference type="PANTHER" id="PTHR13170:SF16">
    <property type="entry name" value="PROTEIN O-GLCNACASE"/>
    <property type="match status" value="1"/>
</dbReference>
<keyword evidence="5" id="KW-0572">Peptidoglycan-anchor</keyword>
<dbReference type="PROSITE" id="PS50022">
    <property type="entry name" value="FA58C_3"/>
    <property type="match status" value="1"/>
</dbReference>
<evidence type="ECO:0000256" key="1">
    <source>
        <dbReference type="ARBA" id="ARBA00022512"/>
    </source>
</evidence>
<dbReference type="InterPro" id="IPR051822">
    <property type="entry name" value="Glycosyl_Hydrolase_84"/>
</dbReference>
<sequence length="1770" mass="198258">MAYHKQNKGEKKYHYSIRKTSIGVGSVVVGMLFFGISPVTVLAEVNQETVVTTTDVTADQAISSETETIAKSENSQVEVTTNVELNEENAVEAPIIPTASTDNDALEEAKATDVEVAADGTVALENQYTATPDFSKEEVDAAVTDQAYLEKEYVIYPTPQKITYGDGVLRLDQGVHLVVGQDVDIYTSNRAKEILQANQISYTTSSTLETTTPNILLGIRGKDTLASQHQASSQIDAALFDKIDAYSIVIKDNAISVLGKDTDAVFYGLTSLKHMLKDSDVPVLRELVVEDYADIKNRSFIEGYYGNPWSNEDRAELMRYGGDLKMTQYVFAPKDDPYHNSKWRELYPDDKLEEIKMLARVGNQSKTRYVWTIHPFMSNPVRFDKDGQGNYRFYEDDLKIIKAKFTQLLNVGVREFGILADDAATPVGGAASYNKLMADLTQWLTEKQADYAGLRKEMIFVPHEYWGNGTEAELRSLNNGLPETSSLTLTGGRIWGQVTNQFLNNLKTNLSANGATYRPVQLWINWPTTDNSKQHLILGGGEQFLQPNVDPSLIAGIMLNPMQQSEPSKIALFSAAEYTWKIWKSVAQAKSVNDMAFNFAENGTFKESETANAFRELGKHMINQNMDTRVVKLEESIELAPKLTRFITKLKAGEDISAEREELRQEFTKLKTAAETYKANGYSRMKDQIIYWLDNTIDQMNALDKLLTATQYIKTDNTTQLWENYKSGLDFYNTSKTHRFWYVSGYQNAELGVQHIRPFILTLLDELSKEVENSLDPSQVQQSFMTNRAIASGDLNSILDGDLSTKILSTTPNSIAVGDYVGLEFSKAQAINSLIFAMGTKENLRDTFSQAKVEYLNEADEWVQIEKEGLVGNEALIQLEGLDITAKAVRLIATAAKGNTWLGVREIAVNRPLEANKNNSDLELTVTHSNNLIYKLGRNQNNILDNDPNTEAMLANANNQNNTPQGAWVQVSVENPTEITKVTITQGQGDKIARGVIEYSDDLVTWHKLRDVNGERKIEINTGIVAKAIRITNHQAMDKWWRISQFMLESHSGTLDYTDTNVESLKNSKTYVEDNQYKLILEGAHQLASGDYVGLRLERLHELQDLALETSGGETINTPLSLLYSPNNVEWFTKDQIANHNLVRYLRLVNQTNETQSLEDYHLILETVEVLPNSLESTTMGINSYYGANDVRNINNLSDLFDGKFNRHVEFSDFQRRDGEVVIKLGTTRNIKKIRGYIQDGTQNYLRDGKIQVSTDGTNWIDVVTVGDGVTNPTRDSSLDDGWTHDSENPGNRFIEGTLTSPVAANYLRILFTADYLQRFMAFTELVINDGEFVKTVNDPTVETNNIETRESLANHIVDGKILTTYQLDNEAGKLTYHLSENTNHNHITILSTATSQAPIRVRARVAENSENYDRNVASRWISLDNLQSSFSKVILPSSVKHLLDLELSWDNHPVEIYEVKTYYDDITNDRIVKNGKGVFAEELPEFIGKLEEKVPDTFPSYELPESDFVPETKVPDTAPNYELPESDFVPETKVPDTAPTVEDMPSIVFETGKGTTHQLEEVTFLEEAKEIVDLKTGVRIQLEKGELSLITGASVTHKETLDKETPQVLKGLDYDLFDIELLDDSGKKINPLKDSLVILPIDAGKEVAQVIYLPNSEKAESLAFTPTTFIDEKGQTRQAVAFVAKHFSDYGVVYKTLQNTKEPSSEKGATNEQAMTKEQSKQMSYGSSSDTRKELPKTGDSNMTSVVGGLALLSALSLYGYGKKKREID</sequence>
<evidence type="ECO:0000256" key="6">
    <source>
        <dbReference type="ARBA" id="ARBA00023295"/>
    </source>
</evidence>
<feature type="active site" description="Proton donor" evidence="7">
    <location>
        <position position="422"/>
    </location>
</feature>
<evidence type="ECO:0000259" key="11">
    <source>
        <dbReference type="PROSITE" id="PS50847"/>
    </source>
</evidence>
<evidence type="ECO:0000256" key="8">
    <source>
        <dbReference type="SAM" id="MobiDB-lite"/>
    </source>
</evidence>
<dbReference type="EMBL" id="JAENBP010000001">
    <property type="protein sequence ID" value="MBJ8349058.1"/>
    <property type="molecule type" value="Genomic_DNA"/>
</dbReference>
<evidence type="ECO:0000256" key="5">
    <source>
        <dbReference type="ARBA" id="ARBA00023088"/>
    </source>
</evidence>
<comment type="caution">
    <text evidence="13">The sequence shown here is derived from an EMBL/GenBank/DDBJ whole genome shotgun (WGS) entry which is preliminary data.</text>
</comment>
<dbReference type="PANTHER" id="PTHR13170">
    <property type="entry name" value="O-GLCNACASE"/>
    <property type="match status" value="1"/>
</dbReference>
<feature type="region of interest" description="Disordered" evidence="8">
    <location>
        <begin position="1701"/>
        <end position="1743"/>
    </location>
</feature>